<reference evidence="5" key="1">
    <citation type="journal article" date="2022" name="DNA Res.">
        <title>Genome analysis of five recently described species of the CUG-Ser clade uncovers Candida theae as a new hybrid lineage with pathogenic potential in the Candida parapsilosis species complex.</title>
        <authorList>
            <person name="Mixao V."/>
            <person name="Del Olmo V."/>
            <person name="Hegedusova E."/>
            <person name="Saus E."/>
            <person name="Pryszcz L."/>
            <person name="Cillingova A."/>
            <person name="Nosek J."/>
            <person name="Gabaldon T."/>
        </authorList>
    </citation>
    <scope>NUCLEOTIDE SEQUENCE</scope>
    <source>
        <strain evidence="5">CBS 10844</strain>
    </source>
</reference>
<evidence type="ECO:0000313" key="6">
    <source>
        <dbReference type="Proteomes" id="UP001202479"/>
    </source>
</evidence>
<dbReference type="InterPro" id="IPR051209">
    <property type="entry name" value="FAD-bind_Monooxygenase_sf"/>
</dbReference>
<proteinExistence type="inferred from homology"/>
<sequence>MSTVTLTKESHKTPSSFRVKYKDCKDILGDNEVSKKNINNKLPTLYSASKVAIIGAGFGGIGTAIKTMKELHEEDFTIFDRLDNFGGTWYANTYPGCASDIPALWYSYSFALATNWSKVQPFQYEMEEYILRVAEEFNLRPKTRFQTYIDKCVFDEDSGEWTLYAHDTKSGQKVEHKAKVLVGCTGGLVYPNQLRSEGMEKFKGVYMHSAVWDHSVDFKGKNVVVVGNGCSANQVVPALLNNPQYNVGSITQISKSKHYIMPPVPSFLQWLYRLLSFNYYGLLLVRWLTIALAEARVPLYKGNGLLSRFVRWVNSSISNRYVKKYAPAKYHDLLIPHYKIGCKRLIFDYNYVPSLHDPRIEITNENIKRVVEDGIILTNDKFVPADIIVACTGYNLAKSFKLPISTTKGVSLNKFWDTEGPSAYCTILPKQIPNLFLIGGPNSATGHSSVVMAIENGIDYYLKVAKPVLQGKKKSVVVKTEAYDNWFKTIQEELRKSVFGTPFGGCISWYSNGEVNSTAYAWSQISYWYITHFPNYKDLIYTPAADTKKKA</sequence>
<dbReference type="PANTHER" id="PTHR42877:SF5">
    <property type="entry name" value="L-ORNITHINE N(5)-MONOOXYGENASE-RELATED"/>
    <property type="match status" value="1"/>
</dbReference>
<dbReference type="GeneID" id="73382050"/>
<accession>A0AAI9STH7</accession>
<name>A0AAI9STH7_9ASCO</name>
<dbReference type="GO" id="GO:0004499">
    <property type="term" value="F:N,N-dimethylaniline monooxygenase activity"/>
    <property type="evidence" value="ECO:0007669"/>
    <property type="project" value="InterPro"/>
</dbReference>
<evidence type="ECO:0000313" key="5">
    <source>
        <dbReference type="EMBL" id="KAI3402761.2"/>
    </source>
</evidence>
<gene>
    <name evidence="5" type="ORF">KGF56_004435</name>
</gene>
<dbReference type="Gene3D" id="3.50.50.60">
    <property type="entry name" value="FAD/NAD(P)-binding domain"/>
    <property type="match status" value="2"/>
</dbReference>
<dbReference type="Proteomes" id="UP001202479">
    <property type="component" value="Unassembled WGS sequence"/>
</dbReference>
<dbReference type="SUPFAM" id="SSF51905">
    <property type="entry name" value="FAD/NAD(P)-binding domain"/>
    <property type="match status" value="2"/>
</dbReference>
<keyword evidence="4" id="KW-0560">Oxidoreductase</keyword>
<comment type="similarity">
    <text evidence="1">Belongs to the FAD-binding monooxygenase family.</text>
</comment>
<keyword evidence="2" id="KW-0285">Flavoprotein</keyword>
<evidence type="ECO:0000256" key="4">
    <source>
        <dbReference type="ARBA" id="ARBA00023002"/>
    </source>
</evidence>
<evidence type="ECO:0000256" key="2">
    <source>
        <dbReference type="ARBA" id="ARBA00022630"/>
    </source>
</evidence>
<evidence type="ECO:0000256" key="3">
    <source>
        <dbReference type="ARBA" id="ARBA00022827"/>
    </source>
</evidence>
<protein>
    <submittedName>
        <fullName evidence="5">Uncharacterized protein</fullName>
    </submittedName>
</protein>
<organism evidence="5 6">
    <name type="scientific">Candida oxycetoniae</name>
    <dbReference type="NCBI Taxonomy" id="497107"/>
    <lineage>
        <taxon>Eukaryota</taxon>
        <taxon>Fungi</taxon>
        <taxon>Dikarya</taxon>
        <taxon>Ascomycota</taxon>
        <taxon>Saccharomycotina</taxon>
        <taxon>Pichiomycetes</taxon>
        <taxon>Debaryomycetaceae</taxon>
        <taxon>Candida/Lodderomyces clade</taxon>
        <taxon>Candida</taxon>
    </lineage>
</organism>
<dbReference type="GO" id="GO:0050660">
    <property type="term" value="F:flavin adenine dinucleotide binding"/>
    <property type="evidence" value="ECO:0007669"/>
    <property type="project" value="InterPro"/>
</dbReference>
<dbReference type="RefSeq" id="XP_049178508.1">
    <property type="nucleotide sequence ID" value="XM_049325874.1"/>
</dbReference>
<dbReference type="InterPro" id="IPR020946">
    <property type="entry name" value="Flavin_mOase-like"/>
</dbReference>
<dbReference type="AlphaFoldDB" id="A0AAI9STH7"/>
<dbReference type="InterPro" id="IPR036188">
    <property type="entry name" value="FAD/NAD-bd_sf"/>
</dbReference>
<dbReference type="EMBL" id="JAHUZD010000141">
    <property type="protein sequence ID" value="KAI3402761.2"/>
    <property type="molecule type" value="Genomic_DNA"/>
</dbReference>
<dbReference type="GO" id="GO:0050661">
    <property type="term" value="F:NADP binding"/>
    <property type="evidence" value="ECO:0007669"/>
    <property type="project" value="InterPro"/>
</dbReference>
<dbReference type="PANTHER" id="PTHR42877">
    <property type="entry name" value="L-ORNITHINE N(5)-MONOOXYGENASE-RELATED"/>
    <property type="match status" value="1"/>
</dbReference>
<dbReference type="Pfam" id="PF00743">
    <property type="entry name" value="FMO-like"/>
    <property type="match status" value="1"/>
</dbReference>
<evidence type="ECO:0000256" key="1">
    <source>
        <dbReference type="ARBA" id="ARBA00010139"/>
    </source>
</evidence>
<keyword evidence="3" id="KW-0274">FAD</keyword>
<comment type="caution">
    <text evidence="5">The sequence shown here is derived from an EMBL/GenBank/DDBJ whole genome shotgun (WGS) entry which is preliminary data.</text>
</comment>
<keyword evidence="6" id="KW-1185">Reference proteome</keyword>